<dbReference type="AlphaFoldDB" id="A0A2R4TEQ9"/>
<sequence length="107" mass="10873">MADTWPAATVVGCCAFSKTVHIVRLDLPGAVDGVGASAGAAGVRAACPSRTVSSFLVPLRPRYGPASVPPEPPSAVIFPSTAAHTLRARLDASCSLVSLAVQSLRSM</sequence>
<proteinExistence type="predicted"/>
<dbReference type="Proteomes" id="UP000244201">
    <property type="component" value="Chromosome"/>
</dbReference>
<organism evidence="1 2">
    <name type="scientific">Streptomyces lunaelactis</name>
    <dbReference type="NCBI Taxonomy" id="1535768"/>
    <lineage>
        <taxon>Bacteria</taxon>
        <taxon>Bacillati</taxon>
        <taxon>Actinomycetota</taxon>
        <taxon>Actinomycetes</taxon>
        <taxon>Kitasatosporales</taxon>
        <taxon>Streptomycetaceae</taxon>
        <taxon>Streptomyces</taxon>
    </lineage>
</organism>
<accession>A0A2R4TEQ9</accession>
<gene>
    <name evidence="1" type="ORF">SLUN_23250</name>
</gene>
<name>A0A2R4TEQ9_9ACTN</name>
<reference evidence="1 2" key="1">
    <citation type="submission" date="2018-01" db="EMBL/GenBank/DDBJ databases">
        <title>Complete genome sequence of Streptomyces lunaelactis MM109T, a Ferroverdin A producer isolated from cave moonmilk deposits.</title>
        <authorList>
            <person name="Naome A."/>
            <person name="Martinet L."/>
            <person name="Maciejewska M."/>
            <person name="Anderssen S."/>
            <person name="Adam D."/>
            <person name="Tenconi E."/>
            <person name="Deflandre B."/>
            <person name="Arguelles-Arias A."/>
            <person name="Calusinska M."/>
            <person name="Copieters W."/>
            <person name="Karim L."/>
            <person name="Hanikenne M."/>
            <person name="Baurain D."/>
            <person name="van Wezel G."/>
            <person name="Smargiasso N."/>
            <person name="de Pauw E."/>
            <person name="Delfosse P."/>
            <person name="Rigali S."/>
        </authorList>
    </citation>
    <scope>NUCLEOTIDE SEQUENCE [LARGE SCALE GENOMIC DNA]</scope>
    <source>
        <strain evidence="1 2">MM109</strain>
    </source>
</reference>
<dbReference type="EMBL" id="CP026304">
    <property type="protein sequence ID" value="AVZ77604.1"/>
    <property type="molecule type" value="Genomic_DNA"/>
</dbReference>
<keyword evidence="2" id="KW-1185">Reference proteome</keyword>
<evidence type="ECO:0000313" key="1">
    <source>
        <dbReference type="EMBL" id="AVZ77604.1"/>
    </source>
</evidence>
<dbReference type="KEGG" id="slk:SLUN_23250"/>
<evidence type="ECO:0000313" key="2">
    <source>
        <dbReference type="Proteomes" id="UP000244201"/>
    </source>
</evidence>
<protein>
    <submittedName>
        <fullName evidence="1">Uncharacterized protein</fullName>
    </submittedName>
</protein>